<evidence type="ECO:0000313" key="1">
    <source>
        <dbReference type="EMBL" id="CAK9154634.1"/>
    </source>
</evidence>
<feature type="non-terminal residue" evidence="1">
    <location>
        <position position="64"/>
    </location>
</feature>
<dbReference type="AlphaFoldDB" id="A0ABC8SBQ5"/>
<evidence type="ECO:0000313" key="2">
    <source>
        <dbReference type="Proteomes" id="UP001642360"/>
    </source>
</evidence>
<gene>
    <name evidence="1" type="ORF">ILEXP_LOCUS22982</name>
</gene>
<organism evidence="1 2">
    <name type="scientific">Ilex paraguariensis</name>
    <name type="common">yerba mate</name>
    <dbReference type="NCBI Taxonomy" id="185542"/>
    <lineage>
        <taxon>Eukaryota</taxon>
        <taxon>Viridiplantae</taxon>
        <taxon>Streptophyta</taxon>
        <taxon>Embryophyta</taxon>
        <taxon>Tracheophyta</taxon>
        <taxon>Spermatophyta</taxon>
        <taxon>Magnoliopsida</taxon>
        <taxon>eudicotyledons</taxon>
        <taxon>Gunneridae</taxon>
        <taxon>Pentapetalae</taxon>
        <taxon>asterids</taxon>
        <taxon>campanulids</taxon>
        <taxon>Aquifoliales</taxon>
        <taxon>Aquifoliaceae</taxon>
        <taxon>Ilex</taxon>
    </lineage>
</organism>
<proteinExistence type="predicted"/>
<dbReference type="Proteomes" id="UP001642360">
    <property type="component" value="Unassembled WGS sequence"/>
</dbReference>
<accession>A0ABC8SBQ5</accession>
<comment type="caution">
    <text evidence="1">The sequence shown here is derived from an EMBL/GenBank/DDBJ whole genome shotgun (WGS) entry which is preliminary data.</text>
</comment>
<keyword evidence="2" id="KW-1185">Reference proteome</keyword>
<name>A0ABC8SBQ5_9AQUA</name>
<dbReference type="EMBL" id="CAUOFW020002558">
    <property type="protein sequence ID" value="CAK9154634.1"/>
    <property type="molecule type" value="Genomic_DNA"/>
</dbReference>
<sequence>MTRLKERMGGLESNVYEIQGTYIQIAKDLEMSLMIQRRLFEALLPSETLSVIPPPSFTSRATTS</sequence>
<reference evidence="1 2" key="1">
    <citation type="submission" date="2024-02" db="EMBL/GenBank/DDBJ databases">
        <authorList>
            <person name="Vignale AGUSTIN F."/>
            <person name="Sosa J E."/>
            <person name="Modenutti C."/>
        </authorList>
    </citation>
    <scope>NUCLEOTIDE SEQUENCE [LARGE SCALE GENOMIC DNA]</scope>
</reference>
<protein>
    <submittedName>
        <fullName evidence="1">Uncharacterized protein</fullName>
    </submittedName>
</protein>